<evidence type="ECO:0000313" key="8">
    <source>
        <dbReference type="EMBL" id="GIG41831.1"/>
    </source>
</evidence>
<reference evidence="8 9" key="1">
    <citation type="submission" date="2021-01" db="EMBL/GenBank/DDBJ databases">
        <title>Whole genome shotgun sequence of Cellulomonas phragmiteti NBRC 110785.</title>
        <authorList>
            <person name="Komaki H."/>
            <person name="Tamura T."/>
        </authorList>
    </citation>
    <scope>NUCLEOTIDE SEQUENCE [LARGE SCALE GENOMIC DNA]</scope>
    <source>
        <strain evidence="8 9">NBRC 110785</strain>
    </source>
</reference>
<evidence type="ECO:0000256" key="6">
    <source>
        <dbReference type="SAM" id="MobiDB-lite"/>
    </source>
</evidence>
<feature type="region of interest" description="Disordered" evidence="6">
    <location>
        <begin position="116"/>
        <end position="136"/>
    </location>
</feature>
<dbReference type="SUPFAM" id="SSF56601">
    <property type="entry name" value="beta-lactamase/transpeptidase-like"/>
    <property type="match status" value="1"/>
</dbReference>
<dbReference type="Pfam" id="PF13354">
    <property type="entry name" value="Beta-lactamase2"/>
    <property type="match status" value="1"/>
</dbReference>
<organism evidence="8 9">
    <name type="scientific">Cellulomonas phragmiteti</name>
    <dbReference type="NCBI Taxonomy" id="478780"/>
    <lineage>
        <taxon>Bacteria</taxon>
        <taxon>Bacillati</taxon>
        <taxon>Actinomycetota</taxon>
        <taxon>Actinomycetes</taxon>
        <taxon>Micrococcales</taxon>
        <taxon>Cellulomonadaceae</taxon>
        <taxon>Cellulomonas</taxon>
    </lineage>
</organism>
<keyword evidence="9" id="KW-1185">Reference proteome</keyword>
<comment type="caution">
    <text evidence="8">The sequence shown here is derived from an EMBL/GenBank/DDBJ whole genome shotgun (WGS) entry which is preliminary data.</text>
</comment>
<comment type="catalytic activity">
    <reaction evidence="5">
        <text>a beta-lactam + H2O = a substituted beta-amino acid</text>
        <dbReference type="Rhea" id="RHEA:20401"/>
        <dbReference type="ChEBI" id="CHEBI:15377"/>
        <dbReference type="ChEBI" id="CHEBI:35627"/>
        <dbReference type="ChEBI" id="CHEBI:140347"/>
        <dbReference type="EC" id="3.5.2.6"/>
    </reaction>
</comment>
<comment type="similarity">
    <text evidence="1 5">Belongs to the class-A beta-lactamase family.</text>
</comment>
<evidence type="ECO:0000259" key="7">
    <source>
        <dbReference type="Pfam" id="PF13354"/>
    </source>
</evidence>
<dbReference type="PANTHER" id="PTHR35333">
    <property type="entry name" value="BETA-LACTAMASE"/>
    <property type="match status" value="1"/>
</dbReference>
<accession>A0ABQ4DR48</accession>
<dbReference type="NCBIfam" id="NF033103">
    <property type="entry name" value="bla_class_A"/>
    <property type="match status" value="1"/>
</dbReference>
<protein>
    <recommendedName>
        <fullName evidence="2 5">Beta-lactamase</fullName>
        <ecNumber evidence="2 5">3.5.2.6</ecNumber>
    </recommendedName>
</protein>
<dbReference type="EMBL" id="BONP01000040">
    <property type="protein sequence ID" value="GIG41831.1"/>
    <property type="molecule type" value="Genomic_DNA"/>
</dbReference>
<dbReference type="InterPro" id="IPR012338">
    <property type="entry name" value="Beta-lactam/transpept-like"/>
</dbReference>
<dbReference type="PRINTS" id="PR00118">
    <property type="entry name" value="BLACTAMASEA"/>
</dbReference>
<dbReference type="Proteomes" id="UP000614741">
    <property type="component" value="Unassembled WGS sequence"/>
</dbReference>
<proteinExistence type="inferred from homology"/>
<sequence length="253" mass="26270">MGVHAVDTAQGRTVSARADERFAFCSTFKPLAAAAVLSSRGVGGLEDVVPVTAEDLVTYSLVAETRVGGGMTWRELGDAAVRYSDNTAANLLLRGAGGPQGLTTWLRGIGDDVTRSDRWEPHLNDTRPGDERDTSTPRTLVGTYAALVVGDVLAAPERAVLTDWLVRNTTGDALVRSAARPGWVVGDKTGSGAYGTRNDVAVVWPGAPGTPAAAPIVLAICTDRPAPDARSDDAPLAEAARVVLDALVGARTA</sequence>
<dbReference type="InterPro" id="IPR000871">
    <property type="entry name" value="Beta-lactam_class-A"/>
</dbReference>
<keyword evidence="3 5" id="KW-0378">Hydrolase</keyword>
<evidence type="ECO:0000256" key="4">
    <source>
        <dbReference type="ARBA" id="ARBA00023251"/>
    </source>
</evidence>
<dbReference type="PROSITE" id="PS00146">
    <property type="entry name" value="BETA_LACTAMASE_A"/>
    <property type="match status" value="1"/>
</dbReference>
<dbReference type="InterPro" id="IPR045155">
    <property type="entry name" value="Beta-lactam_cat"/>
</dbReference>
<dbReference type="PANTHER" id="PTHR35333:SF3">
    <property type="entry name" value="BETA-LACTAMASE-TYPE TRANSPEPTIDASE FOLD CONTAINING PROTEIN"/>
    <property type="match status" value="1"/>
</dbReference>
<dbReference type="Gene3D" id="3.40.710.10">
    <property type="entry name" value="DD-peptidase/beta-lactamase superfamily"/>
    <property type="match status" value="1"/>
</dbReference>
<evidence type="ECO:0000313" key="9">
    <source>
        <dbReference type="Proteomes" id="UP000614741"/>
    </source>
</evidence>
<gene>
    <name evidence="8" type="primary">penP</name>
    <name evidence="8" type="ORF">Cph01nite_35930</name>
</gene>
<feature type="domain" description="Beta-lactamase class A catalytic" evidence="7">
    <location>
        <begin position="2"/>
        <end position="220"/>
    </location>
</feature>
<evidence type="ECO:0000256" key="5">
    <source>
        <dbReference type="RuleBase" id="RU361140"/>
    </source>
</evidence>
<keyword evidence="4 5" id="KW-0046">Antibiotic resistance</keyword>
<dbReference type="InterPro" id="IPR023650">
    <property type="entry name" value="Beta-lactam_class-A_AS"/>
</dbReference>
<feature type="compositionally biased region" description="Basic and acidic residues" evidence="6">
    <location>
        <begin position="116"/>
        <end position="135"/>
    </location>
</feature>
<evidence type="ECO:0000256" key="2">
    <source>
        <dbReference type="ARBA" id="ARBA00012865"/>
    </source>
</evidence>
<dbReference type="EC" id="3.5.2.6" evidence="2 5"/>
<evidence type="ECO:0000256" key="3">
    <source>
        <dbReference type="ARBA" id="ARBA00022801"/>
    </source>
</evidence>
<name>A0ABQ4DR48_9CELL</name>
<evidence type="ECO:0000256" key="1">
    <source>
        <dbReference type="ARBA" id="ARBA00009009"/>
    </source>
</evidence>